<proteinExistence type="predicted"/>
<reference evidence="7 8" key="1">
    <citation type="submission" date="2019-11" db="EMBL/GenBank/DDBJ databases">
        <title>Genome sequence of Moorella glycerini DSM11254.</title>
        <authorList>
            <person name="Poehlein A."/>
            <person name="Boeer T."/>
            <person name="Daniel R."/>
        </authorList>
    </citation>
    <scope>NUCLEOTIDE SEQUENCE [LARGE SCALE GENOMIC DNA]</scope>
    <source>
        <strain evidence="7 8">DSM 11254</strain>
    </source>
</reference>
<dbReference type="GO" id="GO:0005886">
    <property type="term" value="C:plasma membrane"/>
    <property type="evidence" value="ECO:0007669"/>
    <property type="project" value="UniProtKB-SubCell"/>
</dbReference>
<keyword evidence="5 6" id="KW-0472">Membrane</keyword>
<evidence type="ECO:0000256" key="6">
    <source>
        <dbReference type="SAM" id="Phobius"/>
    </source>
</evidence>
<feature type="transmembrane region" description="Helical" evidence="6">
    <location>
        <begin position="29"/>
        <end position="47"/>
    </location>
</feature>
<feature type="transmembrane region" description="Helical" evidence="6">
    <location>
        <begin position="260"/>
        <end position="280"/>
    </location>
</feature>
<feature type="transmembrane region" description="Helical" evidence="6">
    <location>
        <begin position="234"/>
        <end position="254"/>
    </location>
</feature>
<feature type="transmembrane region" description="Helical" evidence="6">
    <location>
        <begin position="59"/>
        <end position="82"/>
    </location>
</feature>
<feature type="transmembrane region" description="Helical" evidence="6">
    <location>
        <begin position="88"/>
        <end position="108"/>
    </location>
</feature>
<feature type="transmembrane region" description="Helical" evidence="6">
    <location>
        <begin position="321"/>
        <end position="337"/>
    </location>
</feature>
<comment type="subcellular location">
    <subcellularLocation>
        <location evidence="1">Cell membrane</location>
        <topology evidence="1">Multi-pass membrane protein</topology>
    </subcellularLocation>
</comment>
<dbReference type="CDD" id="cd06579">
    <property type="entry name" value="TM_PBP1_transp_AraH_like"/>
    <property type="match status" value="1"/>
</dbReference>
<dbReference type="GO" id="GO:0022857">
    <property type="term" value="F:transmembrane transporter activity"/>
    <property type="evidence" value="ECO:0007669"/>
    <property type="project" value="InterPro"/>
</dbReference>
<evidence type="ECO:0000256" key="3">
    <source>
        <dbReference type="ARBA" id="ARBA00022692"/>
    </source>
</evidence>
<keyword evidence="4 6" id="KW-1133">Transmembrane helix</keyword>
<gene>
    <name evidence="7" type="primary">lsrC</name>
    <name evidence="7" type="ORF">MGLY_09400</name>
</gene>
<dbReference type="PANTHER" id="PTHR32196:SF72">
    <property type="entry name" value="RIBOSE IMPORT PERMEASE PROTEIN RBSC"/>
    <property type="match status" value="1"/>
</dbReference>
<evidence type="ECO:0000256" key="1">
    <source>
        <dbReference type="ARBA" id="ARBA00004651"/>
    </source>
</evidence>
<dbReference type="Pfam" id="PF02653">
    <property type="entry name" value="BPD_transp_2"/>
    <property type="match status" value="1"/>
</dbReference>
<dbReference type="InterPro" id="IPR001851">
    <property type="entry name" value="ABC_transp_permease"/>
</dbReference>
<organism evidence="7 8">
    <name type="scientific">Neomoorella glycerini</name>
    <dbReference type="NCBI Taxonomy" id="55779"/>
    <lineage>
        <taxon>Bacteria</taxon>
        <taxon>Bacillati</taxon>
        <taxon>Bacillota</taxon>
        <taxon>Clostridia</taxon>
        <taxon>Neomoorellales</taxon>
        <taxon>Neomoorellaceae</taxon>
        <taxon>Neomoorella</taxon>
    </lineage>
</organism>
<dbReference type="RefSeq" id="WP_211662079.1">
    <property type="nucleotide sequence ID" value="NZ_CP046244.1"/>
</dbReference>
<dbReference type="AlphaFoldDB" id="A0A6I5ZNZ0"/>
<evidence type="ECO:0000313" key="8">
    <source>
        <dbReference type="Proteomes" id="UP000425916"/>
    </source>
</evidence>
<evidence type="ECO:0000256" key="5">
    <source>
        <dbReference type="ARBA" id="ARBA00023136"/>
    </source>
</evidence>
<protein>
    <submittedName>
        <fullName evidence="7">Autoinducer 2 import system permease protein LsrC</fullName>
    </submittedName>
</protein>
<dbReference type="PANTHER" id="PTHR32196">
    <property type="entry name" value="ABC TRANSPORTER PERMEASE PROTEIN YPHD-RELATED-RELATED"/>
    <property type="match status" value="1"/>
</dbReference>
<dbReference type="Proteomes" id="UP000425916">
    <property type="component" value="Chromosome"/>
</dbReference>
<keyword evidence="8" id="KW-1185">Reference proteome</keyword>
<evidence type="ECO:0000256" key="4">
    <source>
        <dbReference type="ARBA" id="ARBA00022989"/>
    </source>
</evidence>
<evidence type="ECO:0000256" key="2">
    <source>
        <dbReference type="ARBA" id="ARBA00022475"/>
    </source>
</evidence>
<feature type="transmembrane region" description="Helical" evidence="6">
    <location>
        <begin position="187"/>
        <end position="206"/>
    </location>
</feature>
<evidence type="ECO:0000313" key="7">
    <source>
        <dbReference type="EMBL" id="QGP91603.1"/>
    </source>
</evidence>
<name>A0A6I5ZNZ0_9FIRM</name>
<keyword evidence="2" id="KW-1003">Cell membrane</keyword>
<keyword evidence="3 6" id="KW-0812">Transmembrane</keyword>
<dbReference type="EMBL" id="CP046244">
    <property type="protein sequence ID" value="QGP91603.1"/>
    <property type="molecule type" value="Genomic_DNA"/>
</dbReference>
<feature type="transmembrane region" description="Helical" evidence="6">
    <location>
        <begin position="292"/>
        <end position="309"/>
    </location>
</feature>
<feature type="transmembrane region" description="Helical" evidence="6">
    <location>
        <begin position="115"/>
        <end position="135"/>
    </location>
</feature>
<sequence>MGKAMLKTPDPLSTTAGTSYDASKITRLFLLRELGVIVIILLIYATVSAIQPRFFSIESLVNILLFFPFLLVVALGEMMVIISRNLDLSVGSIVGFAAIAVGQIYVNYPGFPIPLAFIAGTLIGAVLGAINGVIVTKFNLPSVIVTLGTMNIYRGLLFILCKGQQIDNRFIPQALVALSQTKHSVFYIPWIVIFAFIIALLVSVFLRRTHIGREIYAIGSNPNAAGLRGINVKLIVFLIFVISGGLSGFAGIIYMSRFGYVNPTMTGMGLEFTAIAATVIGGTSMAGGNGNTTGTVLGCILLGVIHNALPTLGISGFWQEATYGLIIIVAIIIDRLIQVRLYQAMKRKVSL</sequence>
<accession>A0A6I5ZNZ0</accession>